<dbReference type="AlphaFoldDB" id="A0A9J5XCQ0"/>
<protein>
    <submittedName>
        <fullName evidence="1">Uncharacterized protein</fullName>
    </submittedName>
</protein>
<organism evidence="1 2">
    <name type="scientific">Solanum commersonii</name>
    <name type="common">Commerson's wild potato</name>
    <name type="synonym">Commerson's nightshade</name>
    <dbReference type="NCBI Taxonomy" id="4109"/>
    <lineage>
        <taxon>Eukaryota</taxon>
        <taxon>Viridiplantae</taxon>
        <taxon>Streptophyta</taxon>
        <taxon>Embryophyta</taxon>
        <taxon>Tracheophyta</taxon>
        <taxon>Spermatophyta</taxon>
        <taxon>Magnoliopsida</taxon>
        <taxon>eudicotyledons</taxon>
        <taxon>Gunneridae</taxon>
        <taxon>Pentapetalae</taxon>
        <taxon>asterids</taxon>
        <taxon>lamiids</taxon>
        <taxon>Solanales</taxon>
        <taxon>Solanaceae</taxon>
        <taxon>Solanoideae</taxon>
        <taxon>Solaneae</taxon>
        <taxon>Solanum</taxon>
    </lineage>
</organism>
<reference evidence="1 2" key="1">
    <citation type="submission" date="2020-09" db="EMBL/GenBank/DDBJ databases">
        <title>De no assembly of potato wild relative species, Solanum commersonii.</title>
        <authorList>
            <person name="Cho K."/>
        </authorList>
    </citation>
    <scope>NUCLEOTIDE SEQUENCE [LARGE SCALE GENOMIC DNA]</scope>
    <source>
        <strain evidence="1">LZ3.2</strain>
        <tissue evidence="1">Leaf</tissue>
    </source>
</reference>
<keyword evidence="2" id="KW-1185">Reference proteome</keyword>
<proteinExistence type="predicted"/>
<evidence type="ECO:0000313" key="2">
    <source>
        <dbReference type="Proteomes" id="UP000824120"/>
    </source>
</evidence>
<comment type="caution">
    <text evidence="1">The sequence shown here is derived from an EMBL/GenBank/DDBJ whole genome shotgun (WGS) entry which is preliminary data.</text>
</comment>
<sequence length="114" mass="13253">MNVYDYLLMGMEHAKFLTFKQPVFELLRKLLKQSGIMMHLPDKFLNEPREFKGRLEPMVTNDSTVVCASYSLVFIEHLITHTSIQPPQTLLCDNAIRRMQWVWAAGIVSRSLEP</sequence>
<name>A0A9J5XCQ0_SOLCO</name>
<accession>A0A9J5XCQ0</accession>
<dbReference type="EMBL" id="JACXVP010000009">
    <property type="protein sequence ID" value="KAG5586161.1"/>
    <property type="molecule type" value="Genomic_DNA"/>
</dbReference>
<dbReference type="Proteomes" id="UP000824120">
    <property type="component" value="Chromosome 9"/>
</dbReference>
<gene>
    <name evidence="1" type="ORF">H5410_046595</name>
</gene>
<dbReference type="OrthoDB" id="1306045at2759"/>
<evidence type="ECO:0000313" key="1">
    <source>
        <dbReference type="EMBL" id="KAG5586161.1"/>
    </source>
</evidence>